<evidence type="ECO:0000256" key="1">
    <source>
        <dbReference type="ARBA" id="ARBA00035112"/>
    </source>
</evidence>
<evidence type="ECO:0000256" key="2">
    <source>
        <dbReference type="SAM" id="MobiDB-lite"/>
    </source>
</evidence>
<gene>
    <name evidence="4" type="ORF">TI39_contig4371g00001</name>
</gene>
<protein>
    <submittedName>
        <fullName evidence="4">Uncharacterized protein</fullName>
    </submittedName>
</protein>
<proteinExistence type="inferred from homology"/>
<dbReference type="PANTHER" id="PTHR33365">
    <property type="entry name" value="YALI0B05434P"/>
    <property type="match status" value="1"/>
</dbReference>
<evidence type="ECO:0000313" key="5">
    <source>
        <dbReference type="Proteomes" id="UP000033647"/>
    </source>
</evidence>
<feature type="transmembrane region" description="Helical" evidence="3">
    <location>
        <begin position="68"/>
        <end position="96"/>
    </location>
</feature>
<reference evidence="4 5" key="1">
    <citation type="submission" date="2015-03" db="EMBL/GenBank/DDBJ databases">
        <title>RNA-seq based gene annotation and comparative genomics of four Zymoseptoria species reveal species-specific pathogenicity related genes and transposable element activity.</title>
        <authorList>
            <person name="Grandaubert J."/>
            <person name="Bhattacharyya A."/>
            <person name="Stukenbrock E.H."/>
        </authorList>
    </citation>
    <scope>NUCLEOTIDE SEQUENCE [LARGE SCALE GENOMIC DNA]</scope>
    <source>
        <strain evidence="4 5">Zb18110</strain>
    </source>
</reference>
<keyword evidence="3" id="KW-1133">Transmembrane helix</keyword>
<keyword evidence="3" id="KW-0472">Membrane</keyword>
<dbReference type="InterPro" id="IPR021765">
    <property type="entry name" value="UstYa-like"/>
</dbReference>
<dbReference type="PANTHER" id="PTHR33365:SF13">
    <property type="entry name" value="TAT PATHWAY SIGNAL SEQUENCE"/>
    <property type="match status" value="1"/>
</dbReference>
<comment type="similarity">
    <text evidence="1">Belongs to the ustYa family.</text>
</comment>
<keyword evidence="3" id="KW-0812">Transmembrane</keyword>
<keyword evidence="5" id="KW-1185">Reference proteome</keyword>
<feature type="region of interest" description="Disordered" evidence="2">
    <location>
        <begin position="291"/>
        <end position="314"/>
    </location>
</feature>
<dbReference type="Proteomes" id="UP000033647">
    <property type="component" value="Unassembled WGS sequence"/>
</dbReference>
<comment type="caution">
    <text evidence="4">The sequence shown here is derived from an EMBL/GenBank/DDBJ whole genome shotgun (WGS) entry which is preliminary data.</text>
</comment>
<dbReference type="AlphaFoldDB" id="A0A0F4G798"/>
<sequence length="314" mass="35159">MVEHFASLTRSLLESYHLEHFLPKQVDTMAAVPLLKEEPTDSEDGYDRTENLSSDRKKRLPLLRTANIGWAVLCAGLLGLTIGIAAGVASLVVQGWSSKSETCISRTAGPSPVTRDLDITYHTEQFNGSLMMENIYRLPGSPEVDAAWEALGVNYRPLQVPHDVGLEIGLSPDQVKLQKQHGGGFPANVEGLHHLHCANLVRQALYYNIDYYRDLGTGAFQNEPHIVQKHVSHCLDVIRQQLMCTVDIGVLGQVWFQPGDSDVPEPFVDFNTKHVCRNFDAIRQWAEERQMPEEVPDDLIQPPEPGDYIYDHVP</sequence>
<evidence type="ECO:0000256" key="3">
    <source>
        <dbReference type="SAM" id="Phobius"/>
    </source>
</evidence>
<name>A0A0F4G798_9PEZI</name>
<accession>A0A0F4G798</accession>
<dbReference type="GO" id="GO:0043386">
    <property type="term" value="P:mycotoxin biosynthetic process"/>
    <property type="evidence" value="ECO:0007669"/>
    <property type="project" value="InterPro"/>
</dbReference>
<dbReference type="STRING" id="1047168.A0A0F4G798"/>
<organism evidence="4 5">
    <name type="scientific">Zymoseptoria brevis</name>
    <dbReference type="NCBI Taxonomy" id="1047168"/>
    <lineage>
        <taxon>Eukaryota</taxon>
        <taxon>Fungi</taxon>
        <taxon>Dikarya</taxon>
        <taxon>Ascomycota</taxon>
        <taxon>Pezizomycotina</taxon>
        <taxon>Dothideomycetes</taxon>
        <taxon>Dothideomycetidae</taxon>
        <taxon>Mycosphaerellales</taxon>
        <taxon>Mycosphaerellaceae</taxon>
        <taxon>Zymoseptoria</taxon>
    </lineage>
</organism>
<dbReference type="EMBL" id="LAFY01004330">
    <property type="protein sequence ID" value="KJX93194.1"/>
    <property type="molecule type" value="Genomic_DNA"/>
</dbReference>
<dbReference type="Pfam" id="PF11807">
    <property type="entry name" value="UstYa"/>
    <property type="match status" value="1"/>
</dbReference>
<dbReference type="OrthoDB" id="3687641at2759"/>
<evidence type="ECO:0000313" key="4">
    <source>
        <dbReference type="EMBL" id="KJX93194.1"/>
    </source>
</evidence>